<protein>
    <submittedName>
        <fullName evidence="4">Uncharacterized protein</fullName>
    </submittedName>
</protein>
<sequence>METRSHKNRGKALCDRDQGDDEENMEKFFELVKNIRGARHYILNYNSSDEVKLENVEGDKRRKIEEEATWKPTFQPEDFQAYRSSSTSMSQLSAFESIGGMKKDEKKRRSGLGLDLNLPP</sequence>
<gene>
    <name evidence="4" type="ORF">DCAR_0313962</name>
</gene>
<dbReference type="GO" id="GO:0010112">
    <property type="term" value="P:regulation of systemic acquired resistance"/>
    <property type="evidence" value="ECO:0007669"/>
    <property type="project" value="InterPro"/>
</dbReference>
<organism evidence="4 5">
    <name type="scientific">Daucus carota subsp. sativus</name>
    <name type="common">Carrot</name>
    <dbReference type="NCBI Taxonomy" id="79200"/>
    <lineage>
        <taxon>Eukaryota</taxon>
        <taxon>Viridiplantae</taxon>
        <taxon>Streptophyta</taxon>
        <taxon>Embryophyta</taxon>
        <taxon>Tracheophyta</taxon>
        <taxon>Spermatophyta</taxon>
        <taxon>Magnoliopsida</taxon>
        <taxon>eudicotyledons</taxon>
        <taxon>Gunneridae</taxon>
        <taxon>Pentapetalae</taxon>
        <taxon>asterids</taxon>
        <taxon>campanulids</taxon>
        <taxon>Apiales</taxon>
        <taxon>Apiaceae</taxon>
        <taxon>Apioideae</taxon>
        <taxon>Scandiceae</taxon>
        <taxon>Daucinae</taxon>
        <taxon>Daucus</taxon>
        <taxon>Daucus sect. Daucus</taxon>
    </lineage>
</organism>
<dbReference type="Gramene" id="KZN03564">
    <property type="protein sequence ID" value="KZN03564"/>
    <property type="gene ID" value="DCAR_012320"/>
</dbReference>
<evidence type="ECO:0000256" key="1">
    <source>
        <dbReference type="ARBA" id="ARBA00004123"/>
    </source>
</evidence>
<evidence type="ECO:0000313" key="5">
    <source>
        <dbReference type="Proteomes" id="UP000077755"/>
    </source>
</evidence>
<comment type="similarity">
    <text evidence="2">Belongs to the NPR1-interactor family.</text>
</comment>
<reference evidence="4" key="1">
    <citation type="journal article" date="2016" name="Nat. Genet.">
        <title>A high-quality carrot genome assembly provides new insights into carotenoid accumulation and asterid genome evolution.</title>
        <authorList>
            <person name="Iorizzo M."/>
            <person name="Ellison S."/>
            <person name="Senalik D."/>
            <person name="Zeng P."/>
            <person name="Satapoomin P."/>
            <person name="Huang J."/>
            <person name="Bowman M."/>
            <person name="Iovene M."/>
            <person name="Sanseverino W."/>
            <person name="Cavagnaro P."/>
            <person name="Yildiz M."/>
            <person name="Macko-Podgorni A."/>
            <person name="Moranska E."/>
            <person name="Grzebelus E."/>
            <person name="Grzebelus D."/>
            <person name="Ashrafi H."/>
            <person name="Zheng Z."/>
            <person name="Cheng S."/>
            <person name="Spooner D."/>
            <person name="Van Deynze A."/>
            <person name="Simon P."/>
        </authorList>
    </citation>
    <scope>NUCLEOTIDE SEQUENCE</scope>
    <source>
        <tissue evidence="4">Leaf</tissue>
    </source>
</reference>
<dbReference type="Pfam" id="PF15699">
    <property type="entry name" value="NPR1_interact"/>
    <property type="match status" value="1"/>
</dbReference>
<keyword evidence="3" id="KW-0539">Nucleus</keyword>
<reference evidence="4" key="2">
    <citation type="submission" date="2022-03" db="EMBL/GenBank/DDBJ databases">
        <title>Draft title - Genomic analysis of global carrot germplasm unveils the trajectory of domestication and the origin of high carotenoid orange carrot.</title>
        <authorList>
            <person name="Iorizzo M."/>
            <person name="Ellison S."/>
            <person name="Senalik D."/>
            <person name="Macko-Podgorni A."/>
            <person name="Grzebelus D."/>
            <person name="Bostan H."/>
            <person name="Rolling W."/>
            <person name="Curaba J."/>
            <person name="Simon P."/>
        </authorList>
    </citation>
    <scope>NUCLEOTIDE SEQUENCE</scope>
    <source>
        <tissue evidence="4">Leaf</tissue>
    </source>
</reference>
<dbReference type="PANTHER" id="PTHR33669:SF14">
    <property type="entry name" value="NRR REPRESSOR HOMOLOG 3"/>
    <property type="match status" value="1"/>
</dbReference>
<dbReference type="EMBL" id="CP093345">
    <property type="protein sequence ID" value="WOG94665.1"/>
    <property type="molecule type" value="Genomic_DNA"/>
</dbReference>
<evidence type="ECO:0000256" key="2">
    <source>
        <dbReference type="ARBA" id="ARBA00009937"/>
    </source>
</evidence>
<evidence type="ECO:0000313" key="4">
    <source>
        <dbReference type="EMBL" id="WOG94665.1"/>
    </source>
</evidence>
<dbReference type="Proteomes" id="UP000077755">
    <property type="component" value="Chromosome 3"/>
</dbReference>
<dbReference type="InterPro" id="IPR031425">
    <property type="entry name" value="NPR1/NH1-interacting"/>
</dbReference>
<keyword evidence="5" id="KW-1185">Reference proteome</keyword>
<proteinExistence type="inferred from homology"/>
<comment type="subcellular location">
    <subcellularLocation>
        <location evidence="1">Nucleus</location>
    </subcellularLocation>
</comment>
<name>A0A166CC17_DAUCS</name>
<dbReference type="AlphaFoldDB" id="A0A166CC17"/>
<evidence type="ECO:0000256" key="3">
    <source>
        <dbReference type="ARBA" id="ARBA00023242"/>
    </source>
</evidence>
<dbReference type="GO" id="GO:0005634">
    <property type="term" value="C:nucleus"/>
    <property type="evidence" value="ECO:0007669"/>
    <property type="project" value="UniProtKB-SubCell"/>
</dbReference>
<accession>A0A166CC17</accession>
<dbReference type="PANTHER" id="PTHR33669">
    <property type="entry name" value="PROTEIN NEGATIVE REGULATOR OF RESISTANCE"/>
    <property type="match status" value="1"/>
</dbReference>